<dbReference type="Gene3D" id="1.10.510.10">
    <property type="entry name" value="Transferase(Phosphotransferase) domain 1"/>
    <property type="match status" value="1"/>
</dbReference>
<dbReference type="InterPro" id="IPR008271">
    <property type="entry name" value="Ser/Thr_kinase_AS"/>
</dbReference>
<keyword evidence="4" id="KW-0723">Serine/threonine-protein kinase</keyword>
<keyword evidence="5" id="KW-0597">Phosphoprotein</keyword>
<feature type="compositionally biased region" description="Polar residues" evidence="19">
    <location>
        <begin position="639"/>
        <end position="649"/>
    </location>
</feature>
<evidence type="ECO:0000256" key="13">
    <source>
        <dbReference type="ARBA" id="ARBA00023136"/>
    </source>
</evidence>
<dbReference type="PANTHER" id="PTHR46008:SF34">
    <property type="entry name" value="PROTEIN KINASE DOMAIN-CONTAINING PROTEIN"/>
    <property type="match status" value="1"/>
</dbReference>
<dbReference type="FunFam" id="1.10.510.10:FF:000161">
    <property type="entry name" value="Wall-associated receptor kinase-like 20"/>
    <property type="match status" value="1"/>
</dbReference>
<evidence type="ECO:0000313" key="24">
    <source>
        <dbReference type="Proteomes" id="UP000594261"/>
    </source>
</evidence>
<reference evidence="24" key="1">
    <citation type="journal article" date="2016" name="G3 (Bethesda)">
        <title>First Draft Assembly and Annotation of the Genome of a California Endemic Oak Quercus lobata Nee (Fagaceae).</title>
        <authorList>
            <person name="Sork V.L."/>
            <person name="Fitz-Gibbon S.T."/>
            <person name="Puiu D."/>
            <person name="Crepeau M."/>
            <person name="Gugger P.F."/>
            <person name="Sherman R."/>
            <person name="Stevens K."/>
            <person name="Langley C.H."/>
            <person name="Pellegrini M."/>
            <person name="Salzberg S.L."/>
        </authorList>
    </citation>
    <scope>NUCLEOTIDE SEQUENCE [LARGE SCALE GENOMIC DNA]</scope>
    <source>
        <strain evidence="24">cv. SW786</strain>
    </source>
</reference>
<evidence type="ECO:0000256" key="18">
    <source>
        <dbReference type="PROSITE-ProRule" id="PRU10141"/>
    </source>
</evidence>
<feature type="signal peptide" evidence="21">
    <location>
        <begin position="1"/>
        <end position="18"/>
    </location>
</feature>
<name>A0A7N2KWZ0_QUELO</name>
<feature type="chain" id="PRO_5029729249" description="non-specific serine/threonine protein kinase" evidence="21">
    <location>
        <begin position="19"/>
        <end position="649"/>
    </location>
</feature>
<feature type="region of interest" description="Disordered" evidence="19">
    <location>
        <begin position="262"/>
        <end position="282"/>
    </location>
</feature>
<keyword evidence="7 20" id="KW-0812">Transmembrane</keyword>
<dbReference type="GO" id="GO:0005524">
    <property type="term" value="F:ATP binding"/>
    <property type="evidence" value="ECO:0007669"/>
    <property type="project" value="UniProtKB-UniRule"/>
</dbReference>
<feature type="region of interest" description="Disordered" evidence="19">
    <location>
        <begin position="630"/>
        <end position="649"/>
    </location>
</feature>
<dbReference type="EnsemblPlants" id="QL02p050597:mrna">
    <property type="protein sequence ID" value="QL02p050597:mrna"/>
    <property type="gene ID" value="QL02p050597"/>
</dbReference>
<dbReference type="InParanoid" id="A0A7N2KWZ0"/>
<dbReference type="Pfam" id="PF13947">
    <property type="entry name" value="GUB_WAK_bind"/>
    <property type="match status" value="1"/>
</dbReference>
<keyword evidence="13 20" id="KW-0472">Membrane</keyword>
<comment type="catalytic activity">
    <reaction evidence="16">
        <text>L-threonyl-[protein] + ATP = O-phospho-L-threonyl-[protein] + ADP + H(+)</text>
        <dbReference type="Rhea" id="RHEA:46608"/>
        <dbReference type="Rhea" id="RHEA-COMP:11060"/>
        <dbReference type="Rhea" id="RHEA-COMP:11605"/>
        <dbReference type="ChEBI" id="CHEBI:15378"/>
        <dbReference type="ChEBI" id="CHEBI:30013"/>
        <dbReference type="ChEBI" id="CHEBI:30616"/>
        <dbReference type="ChEBI" id="CHEBI:61977"/>
        <dbReference type="ChEBI" id="CHEBI:456216"/>
        <dbReference type="EC" id="2.7.11.1"/>
    </reaction>
</comment>
<evidence type="ECO:0000256" key="14">
    <source>
        <dbReference type="ARBA" id="ARBA00023170"/>
    </source>
</evidence>
<keyword evidence="12 20" id="KW-1133">Transmembrane helix</keyword>
<dbReference type="FunFam" id="3.30.200.20:FF:000214">
    <property type="entry name" value="WAK1-OsWAK receptor-like cytoplasmic kinase (OsWAK-RLCK)"/>
    <property type="match status" value="1"/>
</dbReference>
<evidence type="ECO:0000256" key="10">
    <source>
        <dbReference type="ARBA" id="ARBA00022777"/>
    </source>
</evidence>
<evidence type="ECO:0000256" key="20">
    <source>
        <dbReference type="SAM" id="Phobius"/>
    </source>
</evidence>
<comment type="catalytic activity">
    <reaction evidence="17">
        <text>L-seryl-[protein] + ATP = O-phospho-L-seryl-[protein] + ADP + H(+)</text>
        <dbReference type="Rhea" id="RHEA:17989"/>
        <dbReference type="Rhea" id="RHEA-COMP:9863"/>
        <dbReference type="Rhea" id="RHEA-COMP:11604"/>
        <dbReference type="ChEBI" id="CHEBI:15378"/>
        <dbReference type="ChEBI" id="CHEBI:29999"/>
        <dbReference type="ChEBI" id="CHEBI:30616"/>
        <dbReference type="ChEBI" id="CHEBI:83421"/>
        <dbReference type="ChEBI" id="CHEBI:456216"/>
        <dbReference type="EC" id="2.7.11.1"/>
    </reaction>
</comment>
<evidence type="ECO:0000256" key="2">
    <source>
        <dbReference type="ARBA" id="ARBA00012513"/>
    </source>
</evidence>
<evidence type="ECO:0000256" key="17">
    <source>
        <dbReference type="ARBA" id="ARBA00048679"/>
    </source>
</evidence>
<dbReference type="PANTHER" id="PTHR46008">
    <property type="entry name" value="LEAF RUST 10 DISEASE-RESISTANCE LOCUS RECEPTOR-LIKE PROTEIN KINASE-LIKE 1.4"/>
    <property type="match status" value="1"/>
</dbReference>
<dbReference type="AlphaFoldDB" id="A0A7N2KWZ0"/>
<evidence type="ECO:0000256" key="15">
    <source>
        <dbReference type="ARBA" id="ARBA00023180"/>
    </source>
</evidence>
<sequence length="649" mass="73041">MYPLIFFFFFFLFLSVAPDDECYHQPPFDCGPFKNLSYPFTYELQPSQSHCGQPEFRLTNCAPTDSPELTISPLTYRVLRLNQANKTMTLARSDLWNNTCLADQFNNSTILNSTILDYTTDNEDLTIYYGCFFKFTEMRILPTNLFNCSSVNEEMSASFYITGRVPTDPILNITTCHVGVTLKILQTAAFQLTSKQASLREVLMEGFNVNYSNCISQPCPKPPDNGNNTGLKLGLYVSGAAIAGILFGVWVFSIIQRRKRRAQESKSKDLPTPPSSTVPASSINFSRSIPSYPYSKSDLEKGSTYFGAQIFSYDELEEATNNFDTSRELGDGGFGTVYYGKLHDGRIVAVKRLYENNLKRVEQFMNEVEILTKIRHKNLVTLYGCTSKRSRELILVYEYIPNGTVADHLHGNRSKSGLLTWPVRLSIAIESAEALAFLHLSDVIHRDVKTNNILLDEKFQVKVADFGLSRLFPTDVTHVSTAPQGTPGYVDPEYYQCYQLTDKSDVYSFGVVLIELISSLPAVDTNRHRHDINLANMAVNKIQNHALHELVDPLIGFEKDYTVKKMTTSVAELAFRCLQQERDMRPSMDEVLEILRGIQNEEIGAQKAEVVDIRAADDVGLLKNIPPPLSPDSVVNDKWVSSSTPPNSF</sequence>
<evidence type="ECO:0000256" key="4">
    <source>
        <dbReference type="ARBA" id="ARBA00022527"/>
    </source>
</evidence>
<evidence type="ECO:0000256" key="12">
    <source>
        <dbReference type="ARBA" id="ARBA00022989"/>
    </source>
</evidence>
<evidence type="ECO:0000256" key="9">
    <source>
        <dbReference type="ARBA" id="ARBA00022741"/>
    </source>
</evidence>
<evidence type="ECO:0000313" key="23">
    <source>
        <dbReference type="EnsemblPlants" id="QL02p050597:mrna"/>
    </source>
</evidence>
<dbReference type="OMA" id="YPTSNYD"/>
<dbReference type="PROSITE" id="PS00108">
    <property type="entry name" value="PROTEIN_KINASE_ST"/>
    <property type="match status" value="1"/>
</dbReference>
<evidence type="ECO:0000256" key="7">
    <source>
        <dbReference type="ARBA" id="ARBA00022692"/>
    </source>
</evidence>
<feature type="domain" description="Protein kinase" evidence="22">
    <location>
        <begin position="323"/>
        <end position="603"/>
    </location>
</feature>
<evidence type="ECO:0000259" key="22">
    <source>
        <dbReference type="PROSITE" id="PS50011"/>
    </source>
</evidence>
<keyword evidence="14" id="KW-0675">Receptor</keyword>
<keyword evidence="24" id="KW-1185">Reference proteome</keyword>
<dbReference type="GO" id="GO:0030247">
    <property type="term" value="F:polysaccharide binding"/>
    <property type="evidence" value="ECO:0007669"/>
    <property type="project" value="InterPro"/>
</dbReference>
<evidence type="ECO:0000256" key="5">
    <source>
        <dbReference type="ARBA" id="ARBA00022553"/>
    </source>
</evidence>
<dbReference type="Proteomes" id="UP000594261">
    <property type="component" value="Chromosome 2"/>
</dbReference>
<protein>
    <recommendedName>
        <fullName evidence="2">non-specific serine/threonine protein kinase</fullName>
        <ecNumber evidence="2">2.7.11.1</ecNumber>
    </recommendedName>
</protein>
<dbReference type="InterPro" id="IPR011009">
    <property type="entry name" value="Kinase-like_dom_sf"/>
</dbReference>
<feature type="transmembrane region" description="Helical" evidence="20">
    <location>
        <begin position="233"/>
        <end position="255"/>
    </location>
</feature>
<dbReference type="Pfam" id="PF00069">
    <property type="entry name" value="Pkinase"/>
    <property type="match status" value="1"/>
</dbReference>
<keyword evidence="8 21" id="KW-0732">Signal</keyword>
<dbReference type="GO" id="GO:0004674">
    <property type="term" value="F:protein serine/threonine kinase activity"/>
    <property type="evidence" value="ECO:0007669"/>
    <property type="project" value="UniProtKB-KW"/>
</dbReference>
<dbReference type="InterPro" id="IPR025287">
    <property type="entry name" value="WAK_GUB"/>
</dbReference>
<proteinExistence type="predicted"/>
<evidence type="ECO:0000256" key="19">
    <source>
        <dbReference type="SAM" id="MobiDB-lite"/>
    </source>
</evidence>
<keyword evidence="9 18" id="KW-0547">Nucleotide-binding</keyword>
<evidence type="ECO:0000256" key="1">
    <source>
        <dbReference type="ARBA" id="ARBA00004251"/>
    </source>
</evidence>
<keyword evidence="3" id="KW-1003">Cell membrane</keyword>
<accession>A0A7N2KWZ0</accession>
<keyword evidence="15" id="KW-0325">Glycoprotein</keyword>
<evidence type="ECO:0000256" key="8">
    <source>
        <dbReference type="ARBA" id="ARBA00022729"/>
    </source>
</evidence>
<dbReference type="SMART" id="SM00220">
    <property type="entry name" value="S_TKc"/>
    <property type="match status" value="1"/>
</dbReference>
<evidence type="ECO:0000256" key="21">
    <source>
        <dbReference type="SAM" id="SignalP"/>
    </source>
</evidence>
<reference evidence="23" key="2">
    <citation type="submission" date="2021-01" db="UniProtKB">
        <authorList>
            <consortium name="EnsemblPlants"/>
        </authorList>
    </citation>
    <scope>IDENTIFICATION</scope>
</reference>
<dbReference type="InterPro" id="IPR017441">
    <property type="entry name" value="Protein_kinase_ATP_BS"/>
</dbReference>
<dbReference type="PROSITE" id="PS00107">
    <property type="entry name" value="PROTEIN_KINASE_ATP"/>
    <property type="match status" value="1"/>
</dbReference>
<evidence type="ECO:0000256" key="16">
    <source>
        <dbReference type="ARBA" id="ARBA00047899"/>
    </source>
</evidence>
<keyword evidence="10" id="KW-0418">Kinase</keyword>
<dbReference type="EC" id="2.7.11.1" evidence="2"/>
<evidence type="ECO:0000256" key="11">
    <source>
        <dbReference type="ARBA" id="ARBA00022840"/>
    </source>
</evidence>
<keyword evidence="11 18" id="KW-0067">ATP-binding</keyword>
<feature type="binding site" evidence="18">
    <location>
        <position position="351"/>
    </location>
    <ligand>
        <name>ATP</name>
        <dbReference type="ChEBI" id="CHEBI:30616"/>
    </ligand>
</feature>
<organism evidence="23 24">
    <name type="scientific">Quercus lobata</name>
    <name type="common">Valley oak</name>
    <dbReference type="NCBI Taxonomy" id="97700"/>
    <lineage>
        <taxon>Eukaryota</taxon>
        <taxon>Viridiplantae</taxon>
        <taxon>Streptophyta</taxon>
        <taxon>Embryophyta</taxon>
        <taxon>Tracheophyta</taxon>
        <taxon>Spermatophyta</taxon>
        <taxon>Magnoliopsida</taxon>
        <taxon>eudicotyledons</taxon>
        <taxon>Gunneridae</taxon>
        <taxon>Pentapetalae</taxon>
        <taxon>rosids</taxon>
        <taxon>fabids</taxon>
        <taxon>Fagales</taxon>
        <taxon>Fagaceae</taxon>
        <taxon>Quercus</taxon>
    </lineage>
</organism>
<keyword evidence="6" id="KW-0808">Transferase</keyword>
<dbReference type="Gene3D" id="3.30.200.20">
    <property type="entry name" value="Phosphorylase Kinase, domain 1"/>
    <property type="match status" value="1"/>
</dbReference>
<evidence type="ECO:0000256" key="3">
    <source>
        <dbReference type="ARBA" id="ARBA00022475"/>
    </source>
</evidence>
<dbReference type="Gramene" id="QL02p050597:mrna">
    <property type="protein sequence ID" value="QL02p050597:mrna"/>
    <property type="gene ID" value="QL02p050597"/>
</dbReference>
<evidence type="ECO:0000256" key="6">
    <source>
        <dbReference type="ARBA" id="ARBA00022679"/>
    </source>
</evidence>
<dbReference type="InterPro" id="IPR000719">
    <property type="entry name" value="Prot_kinase_dom"/>
</dbReference>
<dbReference type="PROSITE" id="PS50011">
    <property type="entry name" value="PROTEIN_KINASE_DOM"/>
    <property type="match status" value="1"/>
</dbReference>
<dbReference type="GO" id="GO:0005886">
    <property type="term" value="C:plasma membrane"/>
    <property type="evidence" value="ECO:0007669"/>
    <property type="project" value="UniProtKB-SubCell"/>
</dbReference>
<dbReference type="FunCoup" id="A0A7N2KWZ0">
    <property type="interactions" value="311"/>
</dbReference>
<comment type="subcellular location">
    <subcellularLocation>
        <location evidence="1">Cell membrane</location>
        <topology evidence="1">Single-pass type I membrane protein</topology>
    </subcellularLocation>
</comment>
<dbReference type="SUPFAM" id="SSF56112">
    <property type="entry name" value="Protein kinase-like (PK-like)"/>
    <property type="match status" value="1"/>
</dbReference>